<dbReference type="GO" id="GO:0005509">
    <property type="term" value="F:calcium ion binding"/>
    <property type="evidence" value="ECO:0007669"/>
    <property type="project" value="UniProtKB-UniRule"/>
</dbReference>
<keyword evidence="5" id="KW-0325">Glycoprotein</keyword>
<comment type="subcellular location">
    <subcellularLocation>
        <location evidence="1">Membrane</location>
        <topology evidence="1">Single-pass membrane protein</topology>
    </subcellularLocation>
</comment>
<evidence type="ECO:0000256" key="1">
    <source>
        <dbReference type="ARBA" id="ARBA00004167"/>
    </source>
</evidence>
<reference evidence="8" key="1">
    <citation type="submission" date="2025-08" db="UniProtKB">
        <authorList>
            <consortium name="Ensembl"/>
        </authorList>
    </citation>
    <scope>IDENTIFICATION</scope>
</reference>
<dbReference type="FunFam" id="2.60.40.60:FF:000015">
    <property type="entry name" value="FAT atypical cadherin 1"/>
    <property type="match status" value="1"/>
</dbReference>
<reference evidence="8" key="2">
    <citation type="submission" date="2025-09" db="UniProtKB">
        <authorList>
            <consortium name="Ensembl"/>
        </authorList>
    </citation>
    <scope>IDENTIFICATION</scope>
</reference>
<dbReference type="FunFam" id="2.60.40.60:FF:000066">
    <property type="entry name" value="FAT atypical cadherin 1"/>
    <property type="match status" value="1"/>
</dbReference>
<keyword evidence="3" id="KW-1133">Transmembrane helix</keyword>
<evidence type="ECO:0000256" key="4">
    <source>
        <dbReference type="ARBA" id="ARBA00023136"/>
    </source>
</evidence>
<feature type="domain" description="Cadherin" evidence="7">
    <location>
        <begin position="533"/>
        <end position="617"/>
    </location>
</feature>
<accession>A0A8C7MXE8</accession>
<dbReference type="FunFam" id="2.60.40.60:FF:000067">
    <property type="entry name" value="FAT atypical cadherin 1"/>
    <property type="match status" value="1"/>
</dbReference>
<dbReference type="InterPro" id="IPR050174">
    <property type="entry name" value="Protocadherin/Cadherin-CA"/>
</dbReference>
<dbReference type="PANTHER" id="PTHR24028">
    <property type="entry name" value="CADHERIN-87A"/>
    <property type="match status" value="1"/>
</dbReference>
<keyword evidence="6" id="KW-0106">Calcium</keyword>
<keyword evidence="2" id="KW-0812">Transmembrane</keyword>
<dbReference type="InterPro" id="IPR015919">
    <property type="entry name" value="Cadherin-like_sf"/>
</dbReference>
<protein>
    <recommendedName>
        <fullName evidence="7">Cadherin domain-containing protein</fullName>
    </recommendedName>
</protein>
<dbReference type="Ensembl" id="ENSOKIT00005091250.1">
    <property type="protein sequence ID" value="ENSOKIP00005085409.1"/>
    <property type="gene ID" value="ENSOKIG00005037121.1"/>
</dbReference>
<evidence type="ECO:0000256" key="3">
    <source>
        <dbReference type="ARBA" id="ARBA00022989"/>
    </source>
</evidence>
<dbReference type="PROSITE" id="PS50268">
    <property type="entry name" value="CADHERIN_2"/>
    <property type="match status" value="5"/>
</dbReference>
<dbReference type="GeneTree" id="ENSGT00940000154981"/>
<dbReference type="Pfam" id="PF00028">
    <property type="entry name" value="Cadherin"/>
    <property type="match status" value="2"/>
</dbReference>
<dbReference type="PRINTS" id="PR00205">
    <property type="entry name" value="CADHERIN"/>
</dbReference>
<evidence type="ECO:0000313" key="9">
    <source>
        <dbReference type="Proteomes" id="UP000694557"/>
    </source>
</evidence>
<dbReference type="PANTHER" id="PTHR24028:SF146">
    <property type="entry name" value="CADHERIN 96CB, ISOFORM D-RELATED"/>
    <property type="match status" value="1"/>
</dbReference>
<feature type="domain" description="Cadherin" evidence="7">
    <location>
        <begin position="21"/>
        <end position="106"/>
    </location>
</feature>
<dbReference type="AlphaFoldDB" id="A0A8C7MXE8"/>
<feature type="domain" description="Cadherin" evidence="7">
    <location>
        <begin position="107"/>
        <end position="212"/>
    </location>
</feature>
<dbReference type="FunFam" id="2.60.40.60:FF:000064">
    <property type="entry name" value="FAT atypical cadherin 1"/>
    <property type="match status" value="1"/>
</dbReference>
<keyword evidence="9" id="KW-1185">Reference proteome</keyword>
<dbReference type="Gene3D" id="2.60.40.60">
    <property type="entry name" value="Cadherins"/>
    <property type="match status" value="6"/>
</dbReference>
<dbReference type="SUPFAM" id="SSF49313">
    <property type="entry name" value="Cadherin-like"/>
    <property type="match status" value="6"/>
</dbReference>
<dbReference type="Proteomes" id="UP000694557">
    <property type="component" value="Unassembled WGS sequence"/>
</dbReference>
<evidence type="ECO:0000259" key="7">
    <source>
        <dbReference type="PROSITE" id="PS50268"/>
    </source>
</evidence>
<keyword evidence="4" id="KW-0472">Membrane</keyword>
<dbReference type="InterPro" id="IPR002126">
    <property type="entry name" value="Cadherin-like_dom"/>
</dbReference>
<proteinExistence type="predicted"/>
<evidence type="ECO:0000256" key="2">
    <source>
        <dbReference type="ARBA" id="ARBA00022692"/>
    </source>
</evidence>
<evidence type="ECO:0000256" key="5">
    <source>
        <dbReference type="ARBA" id="ARBA00023180"/>
    </source>
</evidence>
<evidence type="ECO:0000256" key="6">
    <source>
        <dbReference type="PROSITE-ProRule" id="PRU00043"/>
    </source>
</evidence>
<dbReference type="CDD" id="cd11304">
    <property type="entry name" value="Cadherin_repeat"/>
    <property type="match status" value="6"/>
</dbReference>
<dbReference type="SMART" id="SM00112">
    <property type="entry name" value="CA"/>
    <property type="match status" value="6"/>
</dbReference>
<dbReference type="GO" id="GO:0007156">
    <property type="term" value="P:homophilic cell adhesion via plasma membrane adhesion molecules"/>
    <property type="evidence" value="ECO:0007669"/>
    <property type="project" value="InterPro"/>
</dbReference>
<sequence>MQNSAARTYTQSAVRMGVVLDPALTWEVRYSIEAGNSEGIFQAEDLVLGDFSFLRVQTNGGSGGTLNREVQDNYTLTVRATAQGGLEAFTTVFVNILDMNDLRPLFAPTSYSFVVPEGSPLGASVGRVTATDADVGSNGQFYYFFRERVKLFSVHPTSGVVTLTGQPITGQRMELEVRAVDRGIKLYGTNGVSSTAKVVLTVERVNEFSPVLSMVALVPSWLDQDPVFAVVTVEDQDEGVCGDIEWVSIVEGDPLEQFKVDRSPVGNEYKVVKTSEPVDWKKFPYGCNLTLQAKDRGTPPLFSNTQVVQVLVRKPQALQVRFDKQLYQVRLSEIAPPGTIIVEVRITPGPPNVNYSFSPFSASPYFLINPLTGVITTTTPLTSLSQDVVELEVLEQGSKLRTRVQVTIEDANGNTPTFARPAYDVSIEETMPVGTVILVVSAVDDDKGENGCITHSIAGLQALPFTIDQDSGELRTTRELDYETSSDLYMFSVRASDWGSPYRRENEVNVTVRLINVNDNRPLFERVGCRGMIEQDFPVGQNIVTMSAVDIDDLGLVKYRILSGNDLDYFNLNPDSGALALRRSLASANLKTVVFNLKVEATDGELFSEPNYVNVTVVRGGMPSRSVTCRETGVAQSLAELVLQKATVLRRPRVDEGYTDLFSANRLTPQFESFPSSIVVREDLAKGASVFQVRDVPRCDVLFMVNELHVLGSIQSRVGWYPS</sequence>
<organism evidence="8 9">
    <name type="scientific">Oncorhynchus kisutch</name>
    <name type="common">Coho salmon</name>
    <name type="synonym">Salmo kisutch</name>
    <dbReference type="NCBI Taxonomy" id="8019"/>
    <lineage>
        <taxon>Eukaryota</taxon>
        <taxon>Metazoa</taxon>
        <taxon>Chordata</taxon>
        <taxon>Craniata</taxon>
        <taxon>Vertebrata</taxon>
        <taxon>Euteleostomi</taxon>
        <taxon>Actinopterygii</taxon>
        <taxon>Neopterygii</taxon>
        <taxon>Teleostei</taxon>
        <taxon>Protacanthopterygii</taxon>
        <taxon>Salmoniformes</taxon>
        <taxon>Salmonidae</taxon>
        <taxon>Salmoninae</taxon>
        <taxon>Oncorhynchus</taxon>
    </lineage>
</organism>
<feature type="domain" description="Cadherin" evidence="7">
    <location>
        <begin position="419"/>
        <end position="524"/>
    </location>
</feature>
<evidence type="ECO:0000313" key="8">
    <source>
        <dbReference type="Ensembl" id="ENSOKIP00005085409.1"/>
    </source>
</evidence>
<dbReference type="GO" id="GO:0005886">
    <property type="term" value="C:plasma membrane"/>
    <property type="evidence" value="ECO:0007669"/>
    <property type="project" value="TreeGrafter"/>
</dbReference>
<name>A0A8C7MXE8_ONCKI</name>
<feature type="domain" description="Cadherin" evidence="7">
    <location>
        <begin position="323"/>
        <end position="418"/>
    </location>
</feature>